<evidence type="ECO:0000256" key="3">
    <source>
        <dbReference type="ARBA" id="ARBA00022432"/>
    </source>
</evidence>
<evidence type="ECO:0000313" key="9">
    <source>
        <dbReference type="EMBL" id="MEY1661655.1"/>
    </source>
</evidence>
<dbReference type="PROSITE" id="PS00765">
    <property type="entry name" value="P_GLUCOSE_ISOMERASE_1"/>
    <property type="match status" value="1"/>
</dbReference>
<keyword evidence="10" id="KW-1185">Reference proteome</keyword>
<accession>A0ABV4AFP8</accession>
<dbReference type="CDD" id="cd05016">
    <property type="entry name" value="SIS_PGI_2"/>
    <property type="match status" value="1"/>
</dbReference>
<evidence type="ECO:0000256" key="5">
    <source>
        <dbReference type="ARBA" id="ARBA00023235"/>
    </source>
</evidence>
<dbReference type="CDD" id="cd05015">
    <property type="entry name" value="SIS_PGI_1"/>
    <property type="match status" value="1"/>
</dbReference>
<evidence type="ECO:0000256" key="4">
    <source>
        <dbReference type="ARBA" id="ARBA00023152"/>
    </source>
</evidence>
<dbReference type="InterPro" id="IPR035476">
    <property type="entry name" value="SIS_PGI_1"/>
</dbReference>
<proteinExistence type="inferred from homology"/>
<evidence type="ECO:0000256" key="6">
    <source>
        <dbReference type="ARBA" id="ARBA00029321"/>
    </source>
</evidence>
<name>A0ABV4AFP8_9GAMM</name>
<dbReference type="PROSITE" id="PS00174">
    <property type="entry name" value="P_GLUCOSE_ISOMERASE_2"/>
    <property type="match status" value="1"/>
</dbReference>
<dbReference type="InterPro" id="IPR023096">
    <property type="entry name" value="G6P_Isomerase_C"/>
</dbReference>
<dbReference type="Gene3D" id="1.10.1390.10">
    <property type="match status" value="1"/>
</dbReference>
<dbReference type="InterPro" id="IPR018189">
    <property type="entry name" value="Phosphoglucose_isomerase_CS"/>
</dbReference>
<evidence type="ECO:0000256" key="8">
    <source>
        <dbReference type="RuleBase" id="RU000612"/>
    </source>
</evidence>
<feature type="active site" evidence="7">
    <location>
        <position position="377"/>
    </location>
</feature>
<dbReference type="NCBIfam" id="NF001211">
    <property type="entry name" value="PRK00179.1"/>
    <property type="match status" value="1"/>
</dbReference>
<dbReference type="PANTHER" id="PTHR11469">
    <property type="entry name" value="GLUCOSE-6-PHOSPHATE ISOMERASE"/>
    <property type="match status" value="1"/>
</dbReference>
<evidence type="ECO:0000256" key="7">
    <source>
        <dbReference type="HAMAP-Rule" id="MF_00473"/>
    </source>
</evidence>
<sequence>MMAPARDALRQRALHFATTPLQALFAREPRRAEQLRFQLDGLTLDLSKQRLDVGVLTELVALAGERELTRWVEKLFAGDPVNVSEGRAAKHWQLRDLAARAPDVAEQLQRMETIVEQFFQRQWCGVRGDAVEHVINLGVGGSDLGPVMAHHALRDLPGVRSGGVSVHFVSSMDGSQLAPLLAQLDPARTVFVISSKSFITVDTLSNARTALAWLQQGLPGWSEGEIKQRHVFGVSAAPERMDAWGIPAANQLLFWDWVGGRYSVWSTIGLPIALSVGMQAFRDFLAGGHAMDQHFRGTPLMANLPVLLALTSIWNINYLDIHTRAILPYEGRLKFWPSYLEQLEMESNGKSVTRDGQGVADHTCPIIWGEVGPNAQHAFYQLLHQGTHTVACEYLLCATPSGASPELQAQHDLTLANALAQMQLMAFGDGILDDADQLPPHSRYRGGQPCTTLLLDALTPYSLGLLVALYEHKVFVEAVMWGINPFDQWGVEMGKQLATRLLPAVQGAAMPADLDGSTRALLEQIRSLREVSAAADLDKGRCRRASGPR</sequence>
<dbReference type="EC" id="5.3.1.9" evidence="7"/>
<dbReference type="PANTHER" id="PTHR11469:SF1">
    <property type="entry name" value="GLUCOSE-6-PHOSPHATE ISOMERASE"/>
    <property type="match status" value="1"/>
</dbReference>
<evidence type="ECO:0000313" key="10">
    <source>
        <dbReference type="Proteomes" id="UP001562065"/>
    </source>
</evidence>
<dbReference type="Gene3D" id="3.40.50.10490">
    <property type="entry name" value="Glucose-6-phosphate isomerase like protein, domain 1"/>
    <property type="match status" value="2"/>
</dbReference>
<reference evidence="9 10" key="1">
    <citation type="submission" date="2024-07" db="EMBL/GenBank/DDBJ databases">
        <authorList>
            <person name="Ren Q."/>
        </authorList>
    </citation>
    <scope>NUCLEOTIDE SEQUENCE [LARGE SCALE GENOMIC DNA]</scope>
    <source>
        <strain evidence="9 10">REN37</strain>
    </source>
</reference>
<comment type="function">
    <text evidence="7">Catalyzes the reversible isomerization of glucose-6-phosphate to fructose-6-phosphate.</text>
</comment>
<comment type="pathway">
    <text evidence="7">Carbohydrate biosynthesis; gluconeogenesis.</text>
</comment>
<keyword evidence="3 7" id="KW-0312">Gluconeogenesis</keyword>
<feature type="active site" evidence="7">
    <location>
        <position position="495"/>
    </location>
</feature>
<comment type="catalytic activity">
    <reaction evidence="6 7 8">
        <text>alpha-D-glucose 6-phosphate = beta-D-fructose 6-phosphate</text>
        <dbReference type="Rhea" id="RHEA:11816"/>
        <dbReference type="ChEBI" id="CHEBI:57634"/>
        <dbReference type="ChEBI" id="CHEBI:58225"/>
        <dbReference type="EC" id="5.3.1.9"/>
    </reaction>
</comment>
<protein>
    <recommendedName>
        <fullName evidence="7">Glucose-6-phosphate isomerase</fullName>
        <shortName evidence="7">GPI</shortName>
        <ecNumber evidence="7">5.3.1.9</ecNumber>
    </recommendedName>
    <alternativeName>
        <fullName evidence="7">Phosphoglucose isomerase</fullName>
        <shortName evidence="7">PGI</shortName>
    </alternativeName>
    <alternativeName>
        <fullName evidence="7">Phosphohexose isomerase</fullName>
        <shortName evidence="7">PHI</shortName>
    </alternativeName>
</protein>
<evidence type="ECO:0000256" key="1">
    <source>
        <dbReference type="ARBA" id="ARBA00004926"/>
    </source>
</evidence>
<dbReference type="EMBL" id="JBGCUO010000001">
    <property type="protein sequence ID" value="MEY1661655.1"/>
    <property type="molecule type" value="Genomic_DNA"/>
</dbReference>
<dbReference type="SUPFAM" id="SSF53697">
    <property type="entry name" value="SIS domain"/>
    <property type="match status" value="1"/>
</dbReference>
<dbReference type="InterPro" id="IPR035482">
    <property type="entry name" value="SIS_PGI_2"/>
</dbReference>
<keyword evidence="7" id="KW-0963">Cytoplasm</keyword>
<gene>
    <name evidence="7 9" type="primary">pgi</name>
    <name evidence="9" type="ORF">AB5I84_05770</name>
</gene>
<dbReference type="Pfam" id="PF00342">
    <property type="entry name" value="PGI"/>
    <property type="match status" value="1"/>
</dbReference>
<dbReference type="RefSeq" id="WP_369454905.1">
    <property type="nucleotide sequence ID" value="NZ_JBGCUO010000001.1"/>
</dbReference>
<keyword evidence="5 7" id="KW-0413">Isomerase</keyword>
<comment type="pathway">
    <text evidence="1 7 8">Carbohydrate degradation; glycolysis; D-glyceraldehyde 3-phosphate and glycerone phosphate from D-glucose: step 2/4.</text>
</comment>
<organism evidence="9 10">
    <name type="scientific">Isoalcanivorax beigongshangi</name>
    <dbReference type="NCBI Taxonomy" id="3238810"/>
    <lineage>
        <taxon>Bacteria</taxon>
        <taxon>Pseudomonadati</taxon>
        <taxon>Pseudomonadota</taxon>
        <taxon>Gammaproteobacteria</taxon>
        <taxon>Oceanospirillales</taxon>
        <taxon>Alcanivoracaceae</taxon>
        <taxon>Isoalcanivorax</taxon>
    </lineage>
</organism>
<dbReference type="Proteomes" id="UP001562065">
    <property type="component" value="Unassembled WGS sequence"/>
</dbReference>
<keyword evidence="4 7" id="KW-0324">Glycolysis</keyword>
<dbReference type="InterPro" id="IPR046348">
    <property type="entry name" value="SIS_dom_sf"/>
</dbReference>
<dbReference type="PROSITE" id="PS51463">
    <property type="entry name" value="P_GLUCOSE_ISOMERASE_3"/>
    <property type="match status" value="1"/>
</dbReference>
<comment type="similarity">
    <text evidence="2 7 8">Belongs to the GPI family.</text>
</comment>
<comment type="subcellular location">
    <subcellularLocation>
        <location evidence="7">Cytoplasm</location>
    </subcellularLocation>
</comment>
<dbReference type="InterPro" id="IPR001672">
    <property type="entry name" value="G6P_Isomerase"/>
</dbReference>
<dbReference type="PRINTS" id="PR00662">
    <property type="entry name" value="G6PISOMERASE"/>
</dbReference>
<comment type="caution">
    <text evidence="9">The sequence shown here is derived from an EMBL/GenBank/DDBJ whole genome shotgun (WGS) entry which is preliminary data.</text>
</comment>
<evidence type="ECO:0000256" key="2">
    <source>
        <dbReference type="ARBA" id="ARBA00006604"/>
    </source>
</evidence>
<dbReference type="HAMAP" id="MF_00473">
    <property type="entry name" value="G6P_isomerase"/>
    <property type="match status" value="1"/>
</dbReference>
<feature type="active site" description="Proton donor" evidence="7">
    <location>
        <position position="346"/>
    </location>
</feature>
<dbReference type="GO" id="GO:0004347">
    <property type="term" value="F:glucose-6-phosphate isomerase activity"/>
    <property type="evidence" value="ECO:0007669"/>
    <property type="project" value="UniProtKB-EC"/>
</dbReference>